<organism evidence="1 2">
    <name type="scientific">Clostridium grantii DSM 8605</name>
    <dbReference type="NCBI Taxonomy" id="1121316"/>
    <lineage>
        <taxon>Bacteria</taxon>
        <taxon>Bacillati</taxon>
        <taxon>Bacillota</taxon>
        <taxon>Clostridia</taxon>
        <taxon>Eubacteriales</taxon>
        <taxon>Clostridiaceae</taxon>
        <taxon>Clostridium</taxon>
    </lineage>
</organism>
<reference evidence="1 2" key="1">
    <citation type="submission" date="2016-11" db="EMBL/GenBank/DDBJ databases">
        <authorList>
            <person name="Jaros S."/>
            <person name="Januszkiewicz K."/>
            <person name="Wedrychowicz H."/>
        </authorList>
    </citation>
    <scope>NUCLEOTIDE SEQUENCE [LARGE SCALE GENOMIC DNA]</scope>
    <source>
        <strain evidence="1 2">DSM 8605</strain>
    </source>
</reference>
<sequence length="82" mass="9346">SDTAEFMSLEELDNQIPARTVKNRINASTEASPNLDFDEMVKDLIKDRIMELNKYVSIDHASRCFIVKANNLKIDGYNLVVI</sequence>
<keyword evidence="2" id="KW-1185">Reference proteome</keyword>
<proteinExistence type="predicted"/>
<dbReference type="Proteomes" id="UP000184447">
    <property type="component" value="Unassembled WGS sequence"/>
</dbReference>
<evidence type="ECO:0000313" key="2">
    <source>
        <dbReference type="Proteomes" id="UP000184447"/>
    </source>
</evidence>
<gene>
    <name evidence="1" type="ORF">SAMN02745207_03947</name>
</gene>
<feature type="non-terminal residue" evidence="1">
    <location>
        <position position="1"/>
    </location>
</feature>
<name>A0A1M5XUZ8_9CLOT</name>
<protein>
    <submittedName>
        <fullName evidence="1">Uncharacterized protein</fullName>
    </submittedName>
</protein>
<dbReference type="AlphaFoldDB" id="A0A1M5XUZ8"/>
<accession>A0A1M5XUZ8</accession>
<evidence type="ECO:0000313" key="1">
    <source>
        <dbReference type="EMBL" id="SHI03549.1"/>
    </source>
</evidence>
<dbReference type="EMBL" id="FQXM01000038">
    <property type="protein sequence ID" value="SHI03549.1"/>
    <property type="molecule type" value="Genomic_DNA"/>
</dbReference>